<evidence type="ECO:0000256" key="2">
    <source>
        <dbReference type="ARBA" id="ARBA00005562"/>
    </source>
</evidence>
<dbReference type="Gene3D" id="1.10.10.10">
    <property type="entry name" value="Winged helix-like DNA-binding domain superfamily/Winged helix DNA-binding domain"/>
    <property type="match status" value="1"/>
</dbReference>
<evidence type="ECO:0000256" key="8">
    <source>
        <dbReference type="ARBA" id="ARBA00023159"/>
    </source>
</evidence>
<evidence type="ECO:0000259" key="13">
    <source>
        <dbReference type="PROSITE" id="PS50061"/>
    </source>
</evidence>
<evidence type="ECO:0000256" key="10">
    <source>
        <dbReference type="ARBA" id="ARBA00023242"/>
    </source>
</evidence>
<dbReference type="InterPro" id="IPR046328">
    <property type="entry name" value="ETS_fam"/>
</dbReference>
<evidence type="ECO:0000256" key="9">
    <source>
        <dbReference type="ARBA" id="ARBA00023163"/>
    </source>
</evidence>
<sequence>MDSAITLWQFLLQLLQEPGNNDLICWTSDDGEFKLLKAEEVARLWGERKNKPSMNYDKLSRALRYYYVKNIIKKVSGQKFVYKFVSYPDILTMDPAALIKAEGDVDGSSVPPISSCIVRDKENYSKERLCPAKSSGRNDYIHSGLYTSFTLNSLNSTGVKLFKPANVEYTIDKKIPPEASLSVIRFVTMPAKIAEPPSIISSAPPQPPEPHEKPAEPPPGVTAGSFLVPPKPSISPIPEHSPALSPDLSNQDIADETDLDSSQRLDFSDDIDMEIEEQQSESRLEPEPYVLDNKSSKSKKPKELELTPTVLITSSDSSTLGILSPSFSTASLTPAIFSQTPILLTPNAMLSSIHFWSTLSPVAPLSPARLHGSSLFQFPSVYNSHMPLALSSFDSPSTPGPFSPDLQKS</sequence>
<gene>
    <name evidence="14" type="ORF">GDO78_014056</name>
</gene>
<feature type="compositionally biased region" description="Acidic residues" evidence="12">
    <location>
        <begin position="268"/>
        <end position="279"/>
    </location>
</feature>
<keyword evidence="3" id="KW-0678">Repressor</keyword>
<keyword evidence="15" id="KW-1185">Reference proteome</keyword>
<evidence type="ECO:0000313" key="14">
    <source>
        <dbReference type="EMBL" id="KAG9467911.1"/>
    </source>
</evidence>
<organism evidence="14 15">
    <name type="scientific">Eleutherodactylus coqui</name>
    <name type="common">Puerto Rican coqui</name>
    <dbReference type="NCBI Taxonomy" id="57060"/>
    <lineage>
        <taxon>Eukaryota</taxon>
        <taxon>Metazoa</taxon>
        <taxon>Chordata</taxon>
        <taxon>Craniata</taxon>
        <taxon>Vertebrata</taxon>
        <taxon>Euteleostomi</taxon>
        <taxon>Amphibia</taxon>
        <taxon>Batrachia</taxon>
        <taxon>Anura</taxon>
        <taxon>Neobatrachia</taxon>
        <taxon>Hyloidea</taxon>
        <taxon>Eleutherodactylidae</taxon>
        <taxon>Eleutherodactylinae</taxon>
        <taxon>Eleutherodactylus</taxon>
        <taxon>Eleutherodactylus</taxon>
    </lineage>
</organism>
<evidence type="ECO:0000256" key="12">
    <source>
        <dbReference type="SAM" id="MobiDB-lite"/>
    </source>
</evidence>
<dbReference type="PROSITE" id="PS50061">
    <property type="entry name" value="ETS_DOMAIN_3"/>
    <property type="match status" value="1"/>
</dbReference>
<keyword evidence="6" id="KW-0805">Transcription regulation</keyword>
<dbReference type="PANTHER" id="PTHR11849">
    <property type="entry name" value="ETS"/>
    <property type="match status" value="1"/>
</dbReference>
<dbReference type="PANTHER" id="PTHR11849:SF21">
    <property type="entry name" value="ETS DOMAIN-CONTAINING PROTEIN ELK-4"/>
    <property type="match status" value="1"/>
</dbReference>
<keyword evidence="10 11" id="KW-0539">Nucleus</keyword>
<proteinExistence type="inferred from homology"/>
<comment type="similarity">
    <text evidence="2 11">Belongs to the ETS family.</text>
</comment>
<dbReference type="GO" id="GO:0045892">
    <property type="term" value="P:negative regulation of DNA-templated transcription"/>
    <property type="evidence" value="ECO:0007669"/>
    <property type="project" value="UniProtKB-ARBA"/>
</dbReference>
<dbReference type="GO" id="GO:0000981">
    <property type="term" value="F:DNA-binding transcription factor activity, RNA polymerase II-specific"/>
    <property type="evidence" value="ECO:0007669"/>
    <property type="project" value="TreeGrafter"/>
</dbReference>
<accession>A0A8J6EF72</accession>
<keyword evidence="7 11" id="KW-0238">DNA-binding</keyword>
<dbReference type="Pfam" id="PF00178">
    <property type="entry name" value="Ets"/>
    <property type="match status" value="1"/>
</dbReference>
<evidence type="ECO:0000313" key="15">
    <source>
        <dbReference type="Proteomes" id="UP000770717"/>
    </source>
</evidence>
<keyword evidence="9" id="KW-0804">Transcription</keyword>
<dbReference type="GO" id="GO:0030154">
    <property type="term" value="P:cell differentiation"/>
    <property type="evidence" value="ECO:0007669"/>
    <property type="project" value="TreeGrafter"/>
</dbReference>
<dbReference type="SMART" id="SM00413">
    <property type="entry name" value="ETS"/>
    <property type="match status" value="1"/>
</dbReference>
<dbReference type="SUPFAM" id="SSF46785">
    <property type="entry name" value="Winged helix' DNA-binding domain"/>
    <property type="match status" value="1"/>
</dbReference>
<dbReference type="PRINTS" id="PR00454">
    <property type="entry name" value="ETSDOMAIN"/>
</dbReference>
<comment type="caution">
    <text evidence="14">The sequence shown here is derived from an EMBL/GenBank/DDBJ whole genome shotgun (WGS) entry which is preliminary data.</text>
</comment>
<feature type="region of interest" description="Disordered" evidence="12">
    <location>
        <begin position="197"/>
        <end position="302"/>
    </location>
</feature>
<dbReference type="InterPro" id="IPR036388">
    <property type="entry name" value="WH-like_DNA-bd_sf"/>
</dbReference>
<keyword evidence="8" id="KW-0010">Activator</keyword>
<feature type="domain" description="ETS" evidence="13">
    <location>
        <begin position="5"/>
        <end position="85"/>
    </location>
</feature>
<dbReference type="Proteomes" id="UP000770717">
    <property type="component" value="Unassembled WGS sequence"/>
</dbReference>
<dbReference type="EMBL" id="WNTK01001124">
    <property type="protein sequence ID" value="KAG9467911.1"/>
    <property type="molecule type" value="Genomic_DNA"/>
</dbReference>
<evidence type="ECO:0000256" key="5">
    <source>
        <dbReference type="ARBA" id="ARBA00022843"/>
    </source>
</evidence>
<dbReference type="PROSITE" id="PS00345">
    <property type="entry name" value="ETS_DOMAIN_1"/>
    <property type="match status" value="1"/>
</dbReference>
<dbReference type="InterPro" id="IPR036390">
    <property type="entry name" value="WH_DNA-bd_sf"/>
</dbReference>
<evidence type="ECO:0000256" key="3">
    <source>
        <dbReference type="ARBA" id="ARBA00022491"/>
    </source>
</evidence>
<protein>
    <recommendedName>
        <fullName evidence="13">ETS domain-containing protein</fullName>
    </recommendedName>
</protein>
<evidence type="ECO:0000256" key="1">
    <source>
        <dbReference type="ARBA" id="ARBA00004123"/>
    </source>
</evidence>
<dbReference type="GO" id="GO:0043565">
    <property type="term" value="F:sequence-specific DNA binding"/>
    <property type="evidence" value="ECO:0007669"/>
    <property type="project" value="InterPro"/>
</dbReference>
<evidence type="ECO:0000256" key="6">
    <source>
        <dbReference type="ARBA" id="ARBA00023015"/>
    </source>
</evidence>
<keyword evidence="5" id="KW-0832">Ubl conjugation</keyword>
<dbReference type="AlphaFoldDB" id="A0A8J6EF72"/>
<evidence type="ECO:0000256" key="4">
    <source>
        <dbReference type="ARBA" id="ARBA00022499"/>
    </source>
</evidence>
<dbReference type="InterPro" id="IPR000418">
    <property type="entry name" value="Ets_dom"/>
</dbReference>
<reference evidence="14" key="1">
    <citation type="thesis" date="2020" institute="ProQuest LLC" country="789 East Eisenhower Parkway, Ann Arbor, MI, USA">
        <title>Comparative Genomics and Chromosome Evolution.</title>
        <authorList>
            <person name="Mudd A.B."/>
        </authorList>
    </citation>
    <scope>NUCLEOTIDE SEQUENCE</scope>
    <source>
        <strain evidence="14">HN-11 Male</strain>
        <tissue evidence="14">Kidney and liver</tissue>
    </source>
</reference>
<dbReference type="FunFam" id="1.10.10.10:FF:000113">
    <property type="entry name" value="ETS domain-containing protein Elk-3"/>
    <property type="match status" value="1"/>
</dbReference>
<dbReference type="OrthoDB" id="10067219at2759"/>
<dbReference type="PROSITE" id="PS00346">
    <property type="entry name" value="ETS_DOMAIN_2"/>
    <property type="match status" value="1"/>
</dbReference>
<evidence type="ECO:0000256" key="11">
    <source>
        <dbReference type="RuleBase" id="RU004019"/>
    </source>
</evidence>
<comment type="subcellular location">
    <subcellularLocation>
        <location evidence="1 11">Nucleus</location>
    </subcellularLocation>
</comment>
<name>A0A8J6EF72_ELECQ</name>
<evidence type="ECO:0000256" key="7">
    <source>
        <dbReference type="ARBA" id="ARBA00023125"/>
    </source>
</evidence>
<dbReference type="GO" id="GO:0005634">
    <property type="term" value="C:nucleus"/>
    <property type="evidence" value="ECO:0007669"/>
    <property type="project" value="UniProtKB-SubCell"/>
</dbReference>
<keyword evidence="4" id="KW-1017">Isopeptide bond</keyword>